<feature type="region of interest" description="Disordered" evidence="1">
    <location>
        <begin position="54"/>
        <end position="82"/>
    </location>
</feature>
<reference evidence="2" key="1">
    <citation type="journal article" date="2019" name="Environ. Microbiol.">
        <title>Fungal ecological strategies reflected in gene transcription - a case study of two litter decomposers.</title>
        <authorList>
            <person name="Barbi F."/>
            <person name="Kohler A."/>
            <person name="Barry K."/>
            <person name="Baskaran P."/>
            <person name="Daum C."/>
            <person name="Fauchery L."/>
            <person name="Ihrmark K."/>
            <person name="Kuo A."/>
            <person name="LaButti K."/>
            <person name="Lipzen A."/>
            <person name="Morin E."/>
            <person name="Grigoriev I.V."/>
            <person name="Henrissat B."/>
            <person name="Lindahl B."/>
            <person name="Martin F."/>
        </authorList>
    </citation>
    <scope>NUCLEOTIDE SEQUENCE</scope>
    <source>
        <strain evidence="2">JB14</strain>
    </source>
</reference>
<dbReference type="EMBL" id="ML769384">
    <property type="protein sequence ID" value="KAE9410814.1"/>
    <property type="molecule type" value="Genomic_DNA"/>
</dbReference>
<sequence>MIAKRPIERVCHSAILHPMHLDRLGKCTHQFLPLNQTITAVRSVTERLKSLVEEHQSYLPSEEGRKARKRRKTDSGSGNDDSTNAVILTLSATAAFATVILSSFSAESVPKESQEELGTLLNDFSTNVVLHSLSKSFKDMSKNAESSSWTDEVAILANLRLRYALGLQRSPSISVDAECSSKLIRRMAESIEAVALPELRLEILRTLFNSMSEGQQPVILDLTLKILETTDISSGFSILHMVIQRWLPLIDLQASKEQLERFVVVLMNLQKLRQDESSAGILSSLALSSAEFWELQNVRNVLLAFIEQTTSVIDSWTTATLLQQQLVYSVFQTLLFVPTDYLSRPLRNSLVKRAILLDQAIPPRVTRDCCATCAPVLRVCCYSLTTRKTCRLIFICISNIYIKTMVL</sequence>
<evidence type="ECO:0000256" key="1">
    <source>
        <dbReference type="SAM" id="MobiDB-lite"/>
    </source>
</evidence>
<proteinExistence type="predicted"/>
<organism evidence="2 3">
    <name type="scientific">Gymnopus androsaceus JB14</name>
    <dbReference type="NCBI Taxonomy" id="1447944"/>
    <lineage>
        <taxon>Eukaryota</taxon>
        <taxon>Fungi</taxon>
        <taxon>Dikarya</taxon>
        <taxon>Basidiomycota</taxon>
        <taxon>Agaricomycotina</taxon>
        <taxon>Agaricomycetes</taxon>
        <taxon>Agaricomycetidae</taxon>
        <taxon>Agaricales</taxon>
        <taxon>Marasmiineae</taxon>
        <taxon>Omphalotaceae</taxon>
        <taxon>Gymnopus</taxon>
    </lineage>
</organism>
<dbReference type="AlphaFoldDB" id="A0A6A4ISC9"/>
<dbReference type="Proteomes" id="UP000799118">
    <property type="component" value="Unassembled WGS sequence"/>
</dbReference>
<keyword evidence="3" id="KW-1185">Reference proteome</keyword>
<name>A0A6A4ISC9_9AGAR</name>
<gene>
    <name evidence="2" type="ORF">BT96DRAFT_239255</name>
</gene>
<evidence type="ECO:0000313" key="3">
    <source>
        <dbReference type="Proteomes" id="UP000799118"/>
    </source>
</evidence>
<dbReference type="OrthoDB" id="160374at2759"/>
<protein>
    <submittedName>
        <fullName evidence="2">Uncharacterized protein</fullName>
    </submittedName>
</protein>
<evidence type="ECO:0000313" key="2">
    <source>
        <dbReference type="EMBL" id="KAE9410814.1"/>
    </source>
</evidence>
<accession>A0A6A4ISC9</accession>